<feature type="domain" description="Transposase IS204/IS1001/IS1096/IS1165 DDE" evidence="1">
    <location>
        <begin position="313"/>
        <end position="389"/>
    </location>
</feature>
<gene>
    <name evidence="2" type="ORF">BECKLFY1418C_GA0070996_107023</name>
</gene>
<accession>A0A450WTE7</accession>
<dbReference type="Pfam" id="PF01610">
    <property type="entry name" value="DDE_Tnp_ISL3"/>
    <property type="match status" value="1"/>
</dbReference>
<protein>
    <submittedName>
        <fullName evidence="2">Transposase</fullName>
    </submittedName>
</protein>
<name>A0A450WTE7_9GAMM</name>
<dbReference type="AlphaFoldDB" id="A0A450WTE7"/>
<evidence type="ECO:0000259" key="1">
    <source>
        <dbReference type="Pfam" id="PF01610"/>
    </source>
</evidence>
<dbReference type="EMBL" id="CAADFN010000070">
    <property type="protein sequence ID" value="VFK20321.1"/>
    <property type="molecule type" value="Genomic_DNA"/>
</dbReference>
<evidence type="ECO:0000313" key="2">
    <source>
        <dbReference type="EMBL" id="VFK20321.1"/>
    </source>
</evidence>
<dbReference type="InterPro" id="IPR002560">
    <property type="entry name" value="Transposase_DDE"/>
</dbReference>
<proteinExistence type="predicted"/>
<sequence length="413" mass="46189">MFHRTIAIIFPARQAANKENPVNSLETELLTAAREDRLLGHVYEQRLADRDERDQLSEELPRLHNEGKIDIVSAFGKLKNDNHSPDFILTRDILEKILPRIEAPMPEVMECVLHLFHEAGKVLAAGSILTPYTDFCAANADRPKDAIGLIDASGDKLAGLLTPSLVAGSRMDAEYYLNEAIRLSAHRDAVIKKEALFSLGRLEYPEEGGLPEKALATLEQAIGEENDSLMANVIDSAFGLYKKRKSMENRVTGLIDTALAKGGDFALYAASQILFRGGKEIPGPLLDKLLLHLRRVNPSHKGILMYIDYGLEKLLAGENQEQAIGFIEDLLTANAEIEPMKKVARMSRNHRYLLLNWFLAEKRFSSGIVEDFNNKVKLTTRKAYGFRTYHGVEIALYHALGNLPVPKSTHEFF</sequence>
<reference evidence="2" key="1">
    <citation type="submission" date="2019-02" db="EMBL/GenBank/DDBJ databases">
        <authorList>
            <person name="Gruber-Vodicka R. H."/>
            <person name="Seah K. B. B."/>
        </authorList>
    </citation>
    <scope>NUCLEOTIDE SEQUENCE</scope>
    <source>
        <strain evidence="2">BECK_BY7</strain>
    </source>
</reference>
<organism evidence="2">
    <name type="scientific">Candidatus Kentrum sp. LFY</name>
    <dbReference type="NCBI Taxonomy" id="2126342"/>
    <lineage>
        <taxon>Bacteria</taxon>
        <taxon>Pseudomonadati</taxon>
        <taxon>Pseudomonadota</taxon>
        <taxon>Gammaproteobacteria</taxon>
        <taxon>Candidatus Kentrum</taxon>
    </lineage>
</organism>